<feature type="transmembrane region" description="Helical" evidence="6">
    <location>
        <begin position="6"/>
        <end position="26"/>
    </location>
</feature>
<sequence>MKAEGIQAASWLLIALPLAGAAILLLGGRRTDRWGHLLGVTMSIASFAVGAAMFVQMLGYEAEERRRTLHLWDFIDVGSFKVGMDLLVDPLSISFVLLITGVGSLIHIYSIGYMAEDPERRKFFAYLNLFVAAMLLLVLGDNFLVMFLGWEGVGLASYLLIGFWQYKPTAATAAKKAFVVNRVGDMGLIIAIALMFSTFGTVGYDQILGTGAEHVGLAAQLSTGTATAIGLLLLLGACGKSAQLPLQSWLLDAMEGPTPVSALIHAATMVTAGVYLIVRAGPIFEMSDTAQLVVTIVGAATLLFGAIIGCGKDDIKKALAGSTMSQIGYMHLAAGLGKPGYVFAIAHLIAHGFFKAGLFLGAGSVMHGMKDDVNMRHYGALRTVMFITYATFGLGYLAIIGFPGLSGWFTKDGIIEAAYDKGGTSGAILGSCALIGAGITAYYMSRVMFMTFFGEKRWADSGDDAVHPHESPAVMTWPLMLLAVGSVFAGGFLILGGFSDFLEPVVGAPAHEHEFKPLGMAGIATFVLMVIGVAIAWRQYGARKVPREAPKGSFVTVAARKDLYGDAINESLLMRPGQWLTRLAVWFDGRGVDGAVNGTAAGIGGTSGRFRRVQTGFARSYALSMFCGAALVVATLLVVNVS</sequence>
<dbReference type="InterPro" id="IPR003945">
    <property type="entry name" value="NU5C-like"/>
</dbReference>
<protein>
    <submittedName>
        <fullName evidence="9">NADH-quinone oxidoreductase subunit L</fullName>
    </submittedName>
</protein>
<feature type="transmembrane region" description="Helical" evidence="6">
    <location>
        <begin position="146"/>
        <end position="166"/>
    </location>
</feature>
<keyword evidence="10" id="KW-1185">Reference proteome</keyword>
<dbReference type="RefSeq" id="WP_344887905.1">
    <property type="nucleotide sequence ID" value="NZ_BAABAS010000001.1"/>
</dbReference>
<dbReference type="Pfam" id="PF00662">
    <property type="entry name" value="Proton_antipo_N"/>
    <property type="match status" value="1"/>
</dbReference>
<evidence type="ECO:0000256" key="4">
    <source>
        <dbReference type="ARBA" id="ARBA00023136"/>
    </source>
</evidence>
<feature type="transmembrane region" description="Helical" evidence="6">
    <location>
        <begin position="621"/>
        <end position="641"/>
    </location>
</feature>
<keyword evidence="3 6" id="KW-1133">Transmembrane helix</keyword>
<dbReference type="InterPro" id="IPR001516">
    <property type="entry name" value="Proton_antipo_N"/>
</dbReference>
<dbReference type="InterPro" id="IPR018393">
    <property type="entry name" value="NADHpl_OxRdtase_5_subgr"/>
</dbReference>
<evidence type="ECO:0000256" key="5">
    <source>
        <dbReference type="RuleBase" id="RU000320"/>
    </source>
</evidence>
<feature type="transmembrane region" description="Helical" evidence="6">
    <location>
        <begin position="91"/>
        <end position="111"/>
    </location>
</feature>
<organism evidence="9 10">
    <name type="scientific">Actinomadura meridiana</name>
    <dbReference type="NCBI Taxonomy" id="559626"/>
    <lineage>
        <taxon>Bacteria</taxon>
        <taxon>Bacillati</taxon>
        <taxon>Actinomycetota</taxon>
        <taxon>Actinomycetes</taxon>
        <taxon>Streptosporangiales</taxon>
        <taxon>Thermomonosporaceae</taxon>
        <taxon>Actinomadura</taxon>
    </lineage>
</organism>
<evidence type="ECO:0000256" key="3">
    <source>
        <dbReference type="ARBA" id="ARBA00022989"/>
    </source>
</evidence>
<feature type="transmembrane region" description="Helical" evidence="6">
    <location>
        <begin position="383"/>
        <end position="405"/>
    </location>
</feature>
<feature type="transmembrane region" description="Helical" evidence="6">
    <location>
        <begin position="186"/>
        <end position="204"/>
    </location>
</feature>
<dbReference type="Gene3D" id="1.20.5.2700">
    <property type="match status" value="1"/>
</dbReference>
<keyword evidence="2 5" id="KW-0812">Transmembrane</keyword>
<name>A0ABP8BRJ1_9ACTN</name>
<dbReference type="EMBL" id="BAABAS010000001">
    <property type="protein sequence ID" value="GAA4223744.1"/>
    <property type="molecule type" value="Genomic_DNA"/>
</dbReference>
<feature type="transmembrane region" description="Helical" evidence="6">
    <location>
        <begin position="123"/>
        <end position="140"/>
    </location>
</feature>
<accession>A0ABP8BRJ1</accession>
<dbReference type="PRINTS" id="PR01434">
    <property type="entry name" value="NADHDHGNASE5"/>
</dbReference>
<dbReference type="InterPro" id="IPR001750">
    <property type="entry name" value="ND/Mrp_TM"/>
</dbReference>
<gene>
    <name evidence="9" type="primary">nuoL</name>
    <name evidence="9" type="ORF">GCM10022254_01630</name>
</gene>
<feature type="transmembrane region" description="Helical" evidence="6">
    <location>
        <begin position="318"/>
        <end position="336"/>
    </location>
</feature>
<dbReference type="Proteomes" id="UP001501710">
    <property type="component" value="Unassembled WGS sequence"/>
</dbReference>
<feature type="domain" description="NADH-Ubiquinone oxidoreductase (complex I) chain 5 N-terminal" evidence="8">
    <location>
        <begin position="74"/>
        <end position="124"/>
    </location>
</feature>
<comment type="subcellular location">
    <subcellularLocation>
        <location evidence="1">Endomembrane system</location>
        <topology evidence="1">Multi-pass membrane protein</topology>
    </subcellularLocation>
    <subcellularLocation>
        <location evidence="5">Membrane</location>
        <topology evidence="5">Multi-pass membrane protein</topology>
    </subcellularLocation>
</comment>
<evidence type="ECO:0000256" key="2">
    <source>
        <dbReference type="ARBA" id="ARBA00022692"/>
    </source>
</evidence>
<feature type="transmembrane region" description="Helical" evidence="6">
    <location>
        <begin position="38"/>
        <end position="59"/>
    </location>
</feature>
<feature type="transmembrane region" description="Helical" evidence="6">
    <location>
        <begin position="425"/>
        <end position="444"/>
    </location>
</feature>
<comment type="caution">
    <text evidence="9">The sequence shown here is derived from an EMBL/GenBank/DDBJ whole genome shotgun (WGS) entry which is preliminary data.</text>
</comment>
<evidence type="ECO:0000256" key="6">
    <source>
        <dbReference type="SAM" id="Phobius"/>
    </source>
</evidence>
<feature type="transmembrane region" description="Helical" evidence="6">
    <location>
        <begin position="518"/>
        <end position="537"/>
    </location>
</feature>
<feature type="transmembrane region" description="Helical" evidence="6">
    <location>
        <begin position="342"/>
        <end position="362"/>
    </location>
</feature>
<dbReference type="Pfam" id="PF00361">
    <property type="entry name" value="Proton_antipo_M"/>
    <property type="match status" value="1"/>
</dbReference>
<evidence type="ECO:0000313" key="9">
    <source>
        <dbReference type="EMBL" id="GAA4223744.1"/>
    </source>
</evidence>
<evidence type="ECO:0000313" key="10">
    <source>
        <dbReference type="Proteomes" id="UP001501710"/>
    </source>
</evidence>
<dbReference type="PANTHER" id="PTHR42829">
    <property type="entry name" value="NADH-UBIQUINONE OXIDOREDUCTASE CHAIN 5"/>
    <property type="match status" value="1"/>
</dbReference>
<evidence type="ECO:0000259" key="8">
    <source>
        <dbReference type="Pfam" id="PF00662"/>
    </source>
</evidence>
<evidence type="ECO:0000259" key="7">
    <source>
        <dbReference type="Pfam" id="PF00361"/>
    </source>
</evidence>
<feature type="transmembrane region" description="Helical" evidence="6">
    <location>
        <begin position="479"/>
        <end position="498"/>
    </location>
</feature>
<dbReference type="PANTHER" id="PTHR42829:SF2">
    <property type="entry name" value="NADH-UBIQUINONE OXIDOREDUCTASE CHAIN 5"/>
    <property type="match status" value="1"/>
</dbReference>
<dbReference type="PRINTS" id="PR01435">
    <property type="entry name" value="NPOXDRDTASE5"/>
</dbReference>
<dbReference type="NCBIfam" id="NF005141">
    <property type="entry name" value="PRK06590.1"/>
    <property type="match status" value="1"/>
</dbReference>
<evidence type="ECO:0000256" key="1">
    <source>
        <dbReference type="ARBA" id="ARBA00004127"/>
    </source>
</evidence>
<reference evidence="10" key="1">
    <citation type="journal article" date="2019" name="Int. J. Syst. Evol. Microbiol.">
        <title>The Global Catalogue of Microorganisms (GCM) 10K type strain sequencing project: providing services to taxonomists for standard genome sequencing and annotation.</title>
        <authorList>
            <consortium name="The Broad Institute Genomics Platform"/>
            <consortium name="The Broad Institute Genome Sequencing Center for Infectious Disease"/>
            <person name="Wu L."/>
            <person name="Ma J."/>
        </authorList>
    </citation>
    <scope>NUCLEOTIDE SEQUENCE [LARGE SCALE GENOMIC DNA]</scope>
    <source>
        <strain evidence="10">JCM 17440</strain>
    </source>
</reference>
<feature type="domain" description="NADH:quinone oxidoreductase/Mrp antiporter transmembrane" evidence="7">
    <location>
        <begin position="141"/>
        <end position="433"/>
    </location>
</feature>
<feature type="transmembrane region" description="Helical" evidence="6">
    <location>
        <begin position="290"/>
        <end position="311"/>
    </location>
</feature>
<keyword evidence="4 6" id="KW-0472">Membrane</keyword>
<proteinExistence type="predicted"/>
<feature type="transmembrane region" description="Helical" evidence="6">
    <location>
        <begin position="260"/>
        <end position="278"/>
    </location>
</feature>
<feature type="transmembrane region" description="Helical" evidence="6">
    <location>
        <begin position="216"/>
        <end position="239"/>
    </location>
</feature>
<dbReference type="NCBIfam" id="TIGR01974">
    <property type="entry name" value="NDH_I_L"/>
    <property type="match status" value="1"/>
</dbReference>